<dbReference type="PROSITE" id="PS50937">
    <property type="entry name" value="HTH_MERR_2"/>
    <property type="match status" value="1"/>
</dbReference>
<evidence type="ECO:0000256" key="1">
    <source>
        <dbReference type="ARBA" id="ARBA00022491"/>
    </source>
</evidence>
<dbReference type="Gene3D" id="1.10.1660.10">
    <property type="match status" value="1"/>
</dbReference>
<dbReference type="GO" id="GO:0003677">
    <property type="term" value="F:DNA binding"/>
    <property type="evidence" value="ECO:0007669"/>
    <property type="project" value="UniProtKB-KW"/>
</dbReference>
<evidence type="ECO:0000313" key="7">
    <source>
        <dbReference type="Proteomes" id="UP000824193"/>
    </source>
</evidence>
<dbReference type="PANTHER" id="PTHR30204:SF69">
    <property type="entry name" value="MERR-FAMILY TRANSCRIPTIONAL REGULATOR"/>
    <property type="match status" value="1"/>
</dbReference>
<dbReference type="InterPro" id="IPR009061">
    <property type="entry name" value="DNA-bd_dom_put_sf"/>
</dbReference>
<dbReference type="Pfam" id="PF13411">
    <property type="entry name" value="MerR_1"/>
    <property type="match status" value="1"/>
</dbReference>
<name>A0A9D1V2N3_9FIRM</name>
<keyword evidence="1" id="KW-0678">Repressor</keyword>
<gene>
    <name evidence="6" type="ORF">H9865_02715</name>
</gene>
<dbReference type="Proteomes" id="UP000824193">
    <property type="component" value="Unassembled WGS sequence"/>
</dbReference>
<reference evidence="6" key="1">
    <citation type="journal article" date="2021" name="PeerJ">
        <title>Extensive microbial diversity within the chicken gut microbiome revealed by metagenomics and culture.</title>
        <authorList>
            <person name="Gilroy R."/>
            <person name="Ravi A."/>
            <person name="Getino M."/>
            <person name="Pursley I."/>
            <person name="Horton D.L."/>
            <person name="Alikhan N.F."/>
            <person name="Baker D."/>
            <person name="Gharbi K."/>
            <person name="Hall N."/>
            <person name="Watson M."/>
            <person name="Adriaenssens E.M."/>
            <person name="Foster-Nyarko E."/>
            <person name="Jarju S."/>
            <person name="Secka A."/>
            <person name="Antonio M."/>
            <person name="Oren A."/>
            <person name="Chaudhuri R.R."/>
            <person name="La Ragione R."/>
            <person name="Hildebrand F."/>
            <person name="Pallen M.J."/>
        </authorList>
    </citation>
    <scope>NUCLEOTIDE SEQUENCE</scope>
    <source>
        <strain evidence="6">2239</strain>
    </source>
</reference>
<dbReference type="EMBL" id="DXFW01000008">
    <property type="protein sequence ID" value="HIX05012.1"/>
    <property type="molecule type" value="Genomic_DNA"/>
</dbReference>
<protein>
    <submittedName>
        <fullName evidence="6">MerR family transcriptional regulator</fullName>
    </submittedName>
</protein>
<keyword evidence="2" id="KW-0805">Transcription regulation</keyword>
<organism evidence="6 7">
    <name type="scientific">Candidatus Allofournierella pullicola</name>
    <dbReference type="NCBI Taxonomy" id="2838596"/>
    <lineage>
        <taxon>Bacteria</taxon>
        <taxon>Bacillati</taxon>
        <taxon>Bacillota</taxon>
        <taxon>Clostridia</taxon>
        <taxon>Eubacteriales</taxon>
        <taxon>Oscillospiraceae</taxon>
        <taxon>Allofournierella</taxon>
    </lineage>
</organism>
<dbReference type="PANTHER" id="PTHR30204">
    <property type="entry name" value="REDOX-CYCLING DRUG-SENSING TRANSCRIPTIONAL ACTIVATOR SOXR"/>
    <property type="match status" value="1"/>
</dbReference>
<proteinExistence type="predicted"/>
<dbReference type="SUPFAM" id="SSF46955">
    <property type="entry name" value="Putative DNA-binding domain"/>
    <property type="match status" value="1"/>
</dbReference>
<dbReference type="SMART" id="SM00422">
    <property type="entry name" value="HTH_MERR"/>
    <property type="match status" value="1"/>
</dbReference>
<comment type="caution">
    <text evidence="6">The sequence shown here is derived from an EMBL/GenBank/DDBJ whole genome shotgun (WGS) entry which is preliminary data.</text>
</comment>
<evidence type="ECO:0000256" key="2">
    <source>
        <dbReference type="ARBA" id="ARBA00023015"/>
    </source>
</evidence>
<evidence type="ECO:0000259" key="5">
    <source>
        <dbReference type="PROSITE" id="PS50937"/>
    </source>
</evidence>
<accession>A0A9D1V2N3</accession>
<dbReference type="InterPro" id="IPR047057">
    <property type="entry name" value="MerR_fam"/>
</dbReference>
<evidence type="ECO:0000313" key="6">
    <source>
        <dbReference type="EMBL" id="HIX05012.1"/>
    </source>
</evidence>
<feature type="domain" description="HTH merR-type" evidence="5">
    <location>
        <begin position="7"/>
        <end position="77"/>
    </location>
</feature>
<dbReference type="GO" id="GO:0003700">
    <property type="term" value="F:DNA-binding transcription factor activity"/>
    <property type="evidence" value="ECO:0007669"/>
    <property type="project" value="InterPro"/>
</dbReference>
<keyword evidence="4" id="KW-0804">Transcription</keyword>
<sequence>MDDLSNKLTIGQFARFNNVSEQTLRYYDQIGILRPTAFNEKTGYRYYHISQCAQLDLIAHMKSLGISLKEIRRFLDTEDTAWLVSKLNSIWSANAATIELLQNTQAVIERKLEEYQMQSVLPREGVPYLEVIPRRTIYKYDTHINYYYNEDSVSNYEYMLREFKNNILKQNLPSVYFYNVSSIMRRENLLAHNFITTELFVFIRDVDQKRFDACETVPSHTFLCMVCTDSSKEIDCINQMLDEIHRKNYVVCGDYICEVVSEFLSAREGARDMVLKLQIPISFA</sequence>
<dbReference type="AlphaFoldDB" id="A0A9D1V2N3"/>
<dbReference type="InterPro" id="IPR000551">
    <property type="entry name" value="MerR-type_HTH_dom"/>
</dbReference>
<evidence type="ECO:0000256" key="3">
    <source>
        <dbReference type="ARBA" id="ARBA00023125"/>
    </source>
</evidence>
<evidence type="ECO:0000256" key="4">
    <source>
        <dbReference type="ARBA" id="ARBA00023163"/>
    </source>
</evidence>
<keyword evidence="3" id="KW-0238">DNA-binding</keyword>
<reference evidence="6" key="2">
    <citation type="submission" date="2021-04" db="EMBL/GenBank/DDBJ databases">
        <authorList>
            <person name="Gilroy R."/>
        </authorList>
    </citation>
    <scope>NUCLEOTIDE SEQUENCE</scope>
    <source>
        <strain evidence="6">2239</strain>
    </source>
</reference>